<dbReference type="EMBL" id="SZYD01001724">
    <property type="protein sequence ID" value="KAD0384258.1"/>
    <property type="molecule type" value="Genomic_DNA"/>
</dbReference>
<organism evidence="1 2">
    <name type="scientific">Mikania micrantha</name>
    <name type="common">bitter vine</name>
    <dbReference type="NCBI Taxonomy" id="192012"/>
    <lineage>
        <taxon>Eukaryota</taxon>
        <taxon>Viridiplantae</taxon>
        <taxon>Streptophyta</taxon>
        <taxon>Embryophyta</taxon>
        <taxon>Tracheophyta</taxon>
        <taxon>Spermatophyta</taxon>
        <taxon>Magnoliopsida</taxon>
        <taxon>eudicotyledons</taxon>
        <taxon>Gunneridae</taxon>
        <taxon>Pentapetalae</taxon>
        <taxon>asterids</taxon>
        <taxon>campanulids</taxon>
        <taxon>Asterales</taxon>
        <taxon>Asteraceae</taxon>
        <taxon>Asteroideae</taxon>
        <taxon>Heliantheae alliance</taxon>
        <taxon>Eupatorieae</taxon>
        <taxon>Mikania</taxon>
    </lineage>
</organism>
<accession>A0A5N6LCA2</accession>
<gene>
    <name evidence="1" type="ORF">E3N88_44338</name>
</gene>
<evidence type="ECO:0000313" key="2">
    <source>
        <dbReference type="Proteomes" id="UP000326396"/>
    </source>
</evidence>
<comment type="caution">
    <text evidence="1">The sequence shown here is derived from an EMBL/GenBank/DDBJ whole genome shotgun (WGS) entry which is preliminary data.</text>
</comment>
<name>A0A5N6LCA2_9ASTR</name>
<dbReference type="AlphaFoldDB" id="A0A5N6LCA2"/>
<sequence>MRGGRRKGAIRPSSFGQLALVRPRLSPLRPWLSLVISKMEYAIEGPCGRGLWVFKWMLIASVSLNNEVLESHKD</sequence>
<proteinExistence type="predicted"/>
<dbReference type="Proteomes" id="UP000326396">
    <property type="component" value="Unassembled WGS sequence"/>
</dbReference>
<protein>
    <submittedName>
        <fullName evidence="1">Uncharacterized protein</fullName>
    </submittedName>
</protein>
<reference evidence="1 2" key="1">
    <citation type="submission" date="2019-05" db="EMBL/GenBank/DDBJ databases">
        <title>Mikania micrantha, genome provides insights into the molecular mechanism of rapid growth.</title>
        <authorList>
            <person name="Liu B."/>
        </authorList>
    </citation>
    <scope>NUCLEOTIDE SEQUENCE [LARGE SCALE GENOMIC DNA]</scope>
    <source>
        <strain evidence="1">NLD-2019</strain>
        <tissue evidence="1">Leaf</tissue>
    </source>
</reference>
<keyword evidence="2" id="KW-1185">Reference proteome</keyword>
<evidence type="ECO:0000313" key="1">
    <source>
        <dbReference type="EMBL" id="KAD0384258.1"/>
    </source>
</evidence>